<feature type="transmembrane region" description="Helical" evidence="5">
    <location>
        <begin position="181"/>
        <end position="201"/>
    </location>
</feature>
<evidence type="ECO:0000256" key="1">
    <source>
        <dbReference type="ARBA" id="ARBA00004651"/>
    </source>
</evidence>
<dbReference type="PANTHER" id="PTHR23501:SF197">
    <property type="entry name" value="COMD"/>
    <property type="match status" value="1"/>
</dbReference>
<evidence type="ECO:0000259" key="6">
    <source>
        <dbReference type="PROSITE" id="PS50850"/>
    </source>
</evidence>
<dbReference type="InterPro" id="IPR020846">
    <property type="entry name" value="MFS_dom"/>
</dbReference>
<comment type="subcellular location">
    <subcellularLocation>
        <location evidence="1">Cell membrane</location>
        <topology evidence="1">Multi-pass membrane protein</topology>
    </subcellularLocation>
</comment>
<proteinExistence type="predicted"/>
<dbReference type="InterPro" id="IPR011701">
    <property type="entry name" value="MFS"/>
</dbReference>
<evidence type="ECO:0000256" key="5">
    <source>
        <dbReference type="SAM" id="Phobius"/>
    </source>
</evidence>
<protein>
    <submittedName>
        <fullName evidence="7">MFS transporter</fullName>
    </submittedName>
</protein>
<feature type="transmembrane region" description="Helical" evidence="5">
    <location>
        <begin position="213"/>
        <end position="234"/>
    </location>
</feature>
<evidence type="ECO:0000256" key="4">
    <source>
        <dbReference type="ARBA" id="ARBA00023136"/>
    </source>
</evidence>
<dbReference type="RefSeq" id="WP_211359913.1">
    <property type="nucleotide sequence ID" value="NZ_RJKE01000001.1"/>
</dbReference>
<dbReference type="EMBL" id="RJKE01000001">
    <property type="protein sequence ID" value="ROO87753.1"/>
    <property type="molecule type" value="Genomic_DNA"/>
</dbReference>
<accession>A0A3N1D2J6</accession>
<feature type="transmembrane region" description="Helical" evidence="5">
    <location>
        <begin position="151"/>
        <end position="175"/>
    </location>
</feature>
<feature type="transmembrane region" description="Helical" evidence="5">
    <location>
        <begin position="123"/>
        <end position="139"/>
    </location>
</feature>
<feature type="transmembrane region" description="Helical" evidence="5">
    <location>
        <begin position="352"/>
        <end position="372"/>
    </location>
</feature>
<keyword evidence="3 5" id="KW-1133">Transmembrane helix</keyword>
<dbReference type="PROSITE" id="PS50850">
    <property type="entry name" value="MFS"/>
    <property type="match status" value="1"/>
</dbReference>
<evidence type="ECO:0000313" key="7">
    <source>
        <dbReference type="EMBL" id="ROO87753.1"/>
    </source>
</evidence>
<feature type="transmembrane region" description="Helical" evidence="5">
    <location>
        <begin position="449"/>
        <end position="471"/>
    </location>
</feature>
<feature type="transmembrane region" description="Helical" evidence="5">
    <location>
        <begin position="417"/>
        <end position="437"/>
    </location>
</feature>
<evidence type="ECO:0000256" key="3">
    <source>
        <dbReference type="ARBA" id="ARBA00022989"/>
    </source>
</evidence>
<dbReference type="Proteomes" id="UP000272400">
    <property type="component" value="Unassembled WGS sequence"/>
</dbReference>
<organism evidence="7 8">
    <name type="scientific">Actinocorallia herbida</name>
    <dbReference type="NCBI Taxonomy" id="58109"/>
    <lineage>
        <taxon>Bacteria</taxon>
        <taxon>Bacillati</taxon>
        <taxon>Actinomycetota</taxon>
        <taxon>Actinomycetes</taxon>
        <taxon>Streptosporangiales</taxon>
        <taxon>Thermomonosporaceae</taxon>
        <taxon>Actinocorallia</taxon>
    </lineage>
</organism>
<dbReference type="Pfam" id="PF07690">
    <property type="entry name" value="MFS_1"/>
    <property type="match status" value="1"/>
</dbReference>
<feature type="transmembrane region" description="Helical" evidence="5">
    <location>
        <begin position="62"/>
        <end position="82"/>
    </location>
</feature>
<evidence type="ECO:0000313" key="8">
    <source>
        <dbReference type="Proteomes" id="UP000272400"/>
    </source>
</evidence>
<comment type="caution">
    <text evidence="7">The sequence shown here is derived from an EMBL/GenBank/DDBJ whole genome shotgun (WGS) entry which is preliminary data.</text>
</comment>
<dbReference type="Gene3D" id="1.20.1250.20">
    <property type="entry name" value="MFS general substrate transporter like domains"/>
    <property type="match status" value="2"/>
</dbReference>
<dbReference type="AlphaFoldDB" id="A0A3N1D2J6"/>
<dbReference type="PANTHER" id="PTHR23501">
    <property type="entry name" value="MAJOR FACILITATOR SUPERFAMILY"/>
    <property type="match status" value="1"/>
</dbReference>
<feature type="domain" description="Major facilitator superfamily (MFS) profile" evidence="6">
    <location>
        <begin position="28"/>
        <end position="476"/>
    </location>
</feature>
<dbReference type="GO" id="GO:0005886">
    <property type="term" value="C:plasma membrane"/>
    <property type="evidence" value="ECO:0007669"/>
    <property type="project" value="UniProtKB-SubCell"/>
</dbReference>
<feature type="transmembrane region" description="Helical" evidence="5">
    <location>
        <begin position="318"/>
        <end position="340"/>
    </location>
</feature>
<reference evidence="7 8" key="1">
    <citation type="submission" date="2018-11" db="EMBL/GenBank/DDBJ databases">
        <title>Sequencing the genomes of 1000 actinobacteria strains.</title>
        <authorList>
            <person name="Klenk H.-P."/>
        </authorList>
    </citation>
    <scope>NUCLEOTIDE SEQUENCE [LARGE SCALE GENOMIC DNA]</scope>
    <source>
        <strain evidence="7 8">DSM 44254</strain>
    </source>
</reference>
<dbReference type="CDD" id="cd17504">
    <property type="entry name" value="MFS_MMR_MDR_like"/>
    <property type="match status" value="1"/>
</dbReference>
<gene>
    <name evidence="7" type="ORF">EDD29_5389</name>
</gene>
<keyword evidence="2 5" id="KW-0812">Transmembrane</keyword>
<dbReference type="SUPFAM" id="SSF103473">
    <property type="entry name" value="MFS general substrate transporter"/>
    <property type="match status" value="1"/>
</dbReference>
<name>A0A3N1D2J6_9ACTN</name>
<evidence type="ECO:0000256" key="2">
    <source>
        <dbReference type="ARBA" id="ARBA00022692"/>
    </source>
</evidence>
<sequence length="488" mass="49405">MSSNPGAVDSAVLPAPRPPAPAGGLRASLLLLSVAAVSYSLVQSVVNPGLEALRDHVHTSQLGVGWVLTGFLLASAVLTPVLGRVGDQIGKDRVLVAVLALLALGSVIGALATSLPVLVTGRVLQGAGGATLPLAFGLVRDLVPRHKVGMAVGTIAAVSSVGGALGVLAAGPIVSALGVPWLFWLPALANALVAIAVFALLPPSRGATAGGQLNVGAIVTLAGTLVLLLLPLSLGQEWGWGSGRTLGLLAGALAVGTLWIWWEHRSRHPLIDMRVFRMRPVWTANLASFLFGFTLYSVFGFVPSFLQVPTLTGYGLGQSITVAGLIFLPVTLTQFASGIMTGPLAARIPAKILLIVGSLPVMASLLLLAAFHEAPWQISLLLAVAGIGFGVALSALSALVVHAVPAEHTGAVSGMNANIRTIGGAVGAAVVTTVLASTTRAGGFPSEGGWVAVFLLLAGAGLVGLASCLLIPDSSQGPHRREARTAAV</sequence>
<dbReference type="GO" id="GO:0022857">
    <property type="term" value="F:transmembrane transporter activity"/>
    <property type="evidence" value="ECO:0007669"/>
    <property type="project" value="InterPro"/>
</dbReference>
<keyword evidence="4 5" id="KW-0472">Membrane</keyword>
<feature type="transmembrane region" description="Helical" evidence="5">
    <location>
        <begin position="378"/>
        <end position="405"/>
    </location>
</feature>
<dbReference type="InterPro" id="IPR036259">
    <property type="entry name" value="MFS_trans_sf"/>
</dbReference>
<keyword evidence="8" id="KW-1185">Reference proteome</keyword>
<feature type="transmembrane region" description="Helical" evidence="5">
    <location>
        <begin position="94"/>
        <end position="117"/>
    </location>
</feature>
<feature type="transmembrane region" description="Helical" evidence="5">
    <location>
        <begin position="246"/>
        <end position="262"/>
    </location>
</feature>
<feature type="transmembrane region" description="Helical" evidence="5">
    <location>
        <begin position="282"/>
        <end position="306"/>
    </location>
</feature>